<feature type="compositionally biased region" description="Polar residues" evidence="1">
    <location>
        <begin position="274"/>
        <end position="288"/>
    </location>
</feature>
<dbReference type="AlphaFoldDB" id="A0A2S2CKD8"/>
<feature type="region of interest" description="Disordered" evidence="1">
    <location>
        <begin position="553"/>
        <end position="603"/>
    </location>
</feature>
<sequence>MARRGAAYRHWLGGFAAAAALLVLPQVTLAAVPLRAAAHKDFGRMVFDWPERVEFSARAEGGKLVLSFDRPVDAPVERAVAALPDYLAAGRIAGDGRTVEFDLKRPVTVKSFRNGNSVAVDLAPASGASSAAAQAPAQAQPPAQSPVQPAAEAAKPVPSAGRVAVRASDDPNQSRVAFDWPAPVDYSVKRDGASVTVEFAKGGTADLSRAAKAALRNVRNIEQFRLPNGGLAVTFAVPQDSEVKDSRSGRTVVLDVLNAGTRKAADKAAPATEPSAQPASPAGATTTGVRPEPAAPPPAAPPPAAQSPAAPPRESVPKAPTGIASTLSGSSSQGANAAQAAEPAPAASQTEAKPQAEAPKGPTLVFDTGGPASIAVYPRAGHLYIVFDRPLPIGAGRIVGAGAELMGSVEPVPATGGTAFRTKIGPMIWPKVERQGTVWRIVPSTRLASVGLGDLRIDAEPDFLLGARLLVRAPDAASVVQLSDPEVGDRIQVVPLPAPGSAVVEARRYPDLEVLSSFQGVAIRPISDNITVRPVKEGVELTAAGGLHMSPMADAGNPAISPPAAPLPATPPQAVATAAAPPQGGASRSLEPPKAAAPQPQGRRLFNLPAWKHGDLDHYTEARQNLQLAIVNAPESERPKAQLDLARFYFAHGFGQETLGMLDVLQQNQPDLEGWPEFRALRGAARVLAGDTAGALADLNSPDLANNPEAALWRAAVSADMRDWPAAQAGFKAGSAILNSYPEPILSKLALRAAEAALETRDPATAKRLLDRIVERGDPESEERPEVQYLRGLYFAQTGETERAREQLTAAYNSFDRFYRAKAGLALVNLEVGEGRMSPSAAAEQLAGLTFTWRGDDLEVQIRQRMGEVLIAGGKYAEGFNSMKETAALLADTPRAEAITRDMSRIFADLFKDGASKLPTLEALQLYDQFRELTPVGEAGDEVIRQLAERLIAVDLLNRAADLIQHQVEYRLSGMDKARFGTRLASIRLLDNKPEQALQALELSNVPGMPEDLLAERRLMQAKALSELNRGDEAMQLLAQDDSTNANLLRIDIAWKGQKWDSAAIALAKVIGPPPAPGQPMDAGKSQLVLNRAVALALAGDGTGLNQLRKEFEGAMRGGPNEDAFRVLTRPEQAMGLIDVGTIRSRVAEVDMFKSFLKNYRGRQTPNKPTS</sequence>
<feature type="region of interest" description="Disordered" evidence="1">
    <location>
        <begin position="262"/>
        <end position="365"/>
    </location>
</feature>
<accession>A0A2S2CKD8</accession>
<dbReference type="InterPro" id="IPR011990">
    <property type="entry name" value="TPR-like_helical_dom_sf"/>
</dbReference>
<dbReference type="InterPro" id="IPR051425">
    <property type="entry name" value="Formin_Homology"/>
</dbReference>
<gene>
    <name evidence="2" type="ORF">DEW08_00265</name>
</gene>
<name>A0A2S2CKD8_9PROT</name>
<dbReference type="KEGG" id="azz:DEW08_00265"/>
<dbReference type="SUPFAM" id="SSF48452">
    <property type="entry name" value="TPR-like"/>
    <property type="match status" value="1"/>
</dbReference>
<reference evidence="3" key="1">
    <citation type="submission" date="2018-05" db="EMBL/GenBank/DDBJ databases">
        <title>Azospirillum thermophila sp. nov., a novel isolated from hot spring.</title>
        <authorList>
            <person name="Zhao Z."/>
        </authorList>
    </citation>
    <scope>NUCLEOTIDE SEQUENCE [LARGE SCALE GENOMIC DNA]</scope>
    <source>
        <strain evidence="3">CFH 70021</strain>
    </source>
</reference>
<dbReference type="EMBL" id="CP029352">
    <property type="protein sequence ID" value="AWK84830.1"/>
    <property type="molecule type" value="Genomic_DNA"/>
</dbReference>
<feature type="region of interest" description="Disordered" evidence="1">
    <location>
        <begin position="131"/>
        <end position="168"/>
    </location>
</feature>
<feature type="compositionally biased region" description="Pro residues" evidence="1">
    <location>
        <begin position="560"/>
        <end position="571"/>
    </location>
</feature>
<evidence type="ECO:0000313" key="2">
    <source>
        <dbReference type="EMBL" id="AWK84830.1"/>
    </source>
</evidence>
<feature type="compositionally biased region" description="Low complexity" evidence="1">
    <location>
        <begin position="328"/>
        <end position="352"/>
    </location>
</feature>
<proteinExistence type="predicted"/>
<feature type="compositionally biased region" description="Pro residues" evidence="1">
    <location>
        <begin position="293"/>
        <end position="311"/>
    </location>
</feature>
<evidence type="ECO:0000256" key="1">
    <source>
        <dbReference type="SAM" id="MobiDB-lite"/>
    </source>
</evidence>
<feature type="compositionally biased region" description="Low complexity" evidence="1">
    <location>
        <begin position="572"/>
        <end position="582"/>
    </location>
</feature>
<protein>
    <recommendedName>
        <fullName evidence="4">Tetratricopeptide repeat protein</fullName>
    </recommendedName>
</protein>
<dbReference type="OrthoDB" id="7431909at2"/>
<keyword evidence="3" id="KW-1185">Reference proteome</keyword>
<evidence type="ECO:0008006" key="4">
    <source>
        <dbReference type="Google" id="ProtNLM"/>
    </source>
</evidence>
<evidence type="ECO:0000313" key="3">
    <source>
        <dbReference type="Proteomes" id="UP000245629"/>
    </source>
</evidence>
<dbReference type="RefSeq" id="WP_109323552.1">
    <property type="nucleotide sequence ID" value="NZ_CP029352.1"/>
</dbReference>
<dbReference type="Gene3D" id="1.25.40.10">
    <property type="entry name" value="Tetratricopeptide repeat domain"/>
    <property type="match status" value="1"/>
</dbReference>
<feature type="compositionally biased region" description="Low complexity" evidence="1">
    <location>
        <begin position="131"/>
        <end position="154"/>
    </location>
</feature>
<dbReference type="Proteomes" id="UP000245629">
    <property type="component" value="Chromosome 1"/>
</dbReference>
<organism evidence="2 3">
    <name type="scientific">Azospirillum thermophilum</name>
    <dbReference type="NCBI Taxonomy" id="2202148"/>
    <lineage>
        <taxon>Bacteria</taxon>
        <taxon>Pseudomonadati</taxon>
        <taxon>Pseudomonadota</taxon>
        <taxon>Alphaproteobacteria</taxon>
        <taxon>Rhodospirillales</taxon>
        <taxon>Azospirillaceae</taxon>
        <taxon>Azospirillum</taxon>
    </lineage>
</organism>
<dbReference type="PANTHER" id="PTHR45725">
    <property type="entry name" value="FORMIN HOMOLOGY 2 FAMILY MEMBER"/>
    <property type="match status" value="1"/>
</dbReference>
<dbReference type="PANTHER" id="PTHR45725:SF18">
    <property type="entry name" value="ORC1-LIKE AAA ATPASE DOMAIN-CONTAINING PROTEIN"/>
    <property type="match status" value="1"/>
</dbReference>